<dbReference type="PANTHER" id="PTHR43586">
    <property type="entry name" value="CYSTEINE DESULFURASE"/>
    <property type="match status" value="1"/>
</dbReference>
<dbReference type="InterPro" id="IPR010970">
    <property type="entry name" value="Cys_dSase_SufS"/>
</dbReference>
<gene>
    <name evidence="12" type="ORF">EU557_15655</name>
</gene>
<dbReference type="GO" id="GO:0006534">
    <property type="term" value="P:cysteine metabolic process"/>
    <property type="evidence" value="ECO:0007669"/>
    <property type="project" value="InterPro"/>
</dbReference>
<comment type="similarity">
    <text evidence="3">Belongs to the class-V pyridoxal-phosphate-dependent aminotransferase family. Csd subfamily.</text>
</comment>
<dbReference type="EC" id="2.8.1.7" evidence="4"/>
<comment type="cofactor">
    <cofactor evidence="1 9">
        <name>pyridoxal 5'-phosphate</name>
        <dbReference type="ChEBI" id="CHEBI:597326"/>
    </cofactor>
</comment>
<dbReference type="EMBL" id="SRKZ01000004">
    <property type="protein sequence ID" value="TGD79653.1"/>
    <property type="molecule type" value="Genomic_DNA"/>
</dbReference>
<protein>
    <recommendedName>
        <fullName evidence="5">Probable cysteine desulfurase</fullName>
        <ecNumber evidence="4">2.8.1.7</ecNumber>
    </recommendedName>
</protein>
<feature type="compositionally biased region" description="Polar residues" evidence="10">
    <location>
        <begin position="21"/>
        <end position="30"/>
    </location>
</feature>
<dbReference type="PANTHER" id="PTHR43586:SF8">
    <property type="entry name" value="CYSTEINE DESULFURASE 1, CHLOROPLASTIC"/>
    <property type="match status" value="1"/>
</dbReference>
<dbReference type="Proteomes" id="UP000298284">
    <property type="component" value="Unassembled WGS sequence"/>
</dbReference>
<comment type="caution">
    <text evidence="12">The sequence shown here is derived from an EMBL/GenBank/DDBJ whole genome shotgun (WGS) entry which is preliminary data.</text>
</comment>
<dbReference type="Gene3D" id="3.40.640.10">
    <property type="entry name" value="Type I PLP-dependent aspartate aminotransferase-like (Major domain)"/>
    <property type="match status" value="1"/>
</dbReference>
<accession>A0A4Z0MIT2</accession>
<evidence type="ECO:0000256" key="2">
    <source>
        <dbReference type="ARBA" id="ARBA00002824"/>
    </source>
</evidence>
<evidence type="ECO:0000313" key="12">
    <source>
        <dbReference type="EMBL" id="TGD79653.1"/>
    </source>
</evidence>
<keyword evidence="7" id="KW-0663">Pyridoxal phosphate</keyword>
<dbReference type="AlphaFoldDB" id="A0A4Z0MIT2"/>
<evidence type="ECO:0000256" key="5">
    <source>
        <dbReference type="ARBA" id="ARBA00021850"/>
    </source>
</evidence>
<organism evidence="12 13">
    <name type="scientific">Hymenobacter wooponensis</name>
    <dbReference type="NCBI Taxonomy" id="1525360"/>
    <lineage>
        <taxon>Bacteria</taxon>
        <taxon>Pseudomonadati</taxon>
        <taxon>Bacteroidota</taxon>
        <taxon>Cytophagia</taxon>
        <taxon>Cytophagales</taxon>
        <taxon>Hymenobacteraceae</taxon>
        <taxon>Hymenobacter</taxon>
    </lineage>
</organism>
<dbReference type="GO" id="GO:0008483">
    <property type="term" value="F:transaminase activity"/>
    <property type="evidence" value="ECO:0007669"/>
    <property type="project" value="UniProtKB-KW"/>
</dbReference>
<sequence length="445" mass="48968">MGFTNCLLSTQVPSPPMPAPTLSTPTTSGNQAFSSSFDVARIREDFPALHQQVNGQPLIYLDSAASCHKPHVLVERLQQLYLEQYAKPQENHPMSVAITEQLENTRQQVADLINCSKDEVVFVRGCTEGINLIATCLERAILQPGDEVIITMMAHHSNYLPWEMACNQTKANLKVLPITASGEIDLNQLQDAITDNTRLIAVEHSSHVLGTINPIKQIVEMAHQRGIPVLVDGAQAAPHMPVDMQELGCDFYTFSGHKMGGPSGVGVLYGHKQWLDKLPPYQLGEEMVDKVSITRTPSTRESSFKSAPQRFEGGTQAFVEIIAFSSVIDYLRSIGRQESADYEQALLEYALGKMEAVDRVQIIGSAPEKEPLISFTLDGIEAKKAESWFNENTGIALRAGELSAQPLMKSLGLEGVLRISLSFFNTPQEIDQFMAALDECIRAKG</sequence>
<keyword evidence="6 12" id="KW-0808">Transferase</keyword>
<proteinExistence type="inferred from homology"/>
<dbReference type="InterPro" id="IPR015422">
    <property type="entry name" value="PyrdxlP-dep_Trfase_small"/>
</dbReference>
<dbReference type="OrthoDB" id="9804366at2"/>
<dbReference type="Gene3D" id="3.90.1150.10">
    <property type="entry name" value="Aspartate Aminotransferase, domain 1"/>
    <property type="match status" value="1"/>
</dbReference>
<evidence type="ECO:0000256" key="8">
    <source>
        <dbReference type="ARBA" id="ARBA00050776"/>
    </source>
</evidence>
<feature type="region of interest" description="Disordered" evidence="10">
    <location>
        <begin position="1"/>
        <end position="30"/>
    </location>
</feature>
<dbReference type="GO" id="GO:0031071">
    <property type="term" value="F:cysteine desulfurase activity"/>
    <property type="evidence" value="ECO:0007669"/>
    <property type="project" value="UniProtKB-EC"/>
</dbReference>
<name>A0A4Z0MIT2_9BACT</name>
<dbReference type="PIRSF" id="PIRSF005572">
    <property type="entry name" value="NifS"/>
    <property type="match status" value="1"/>
</dbReference>
<dbReference type="InterPro" id="IPR015424">
    <property type="entry name" value="PyrdxlP-dep_Trfase"/>
</dbReference>
<dbReference type="PROSITE" id="PS00595">
    <property type="entry name" value="AA_TRANSFER_CLASS_5"/>
    <property type="match status" value="1"/>
</dbReference>
<evidence type="ECO:0000256" key="6">
    <source>
        <dbReference type="ARBA" id="ARBA00022679"/>
    </source>
</evidence>
<dbReference type="InterPro" id="IPR020578">
    <property type="entry name" value="Aminotrans_V_PyrdxlP_BS"/>
</dbReference>
<dbReference type="InterPro" id="IPR015421">
    <property type="entry name" value="PyrdxlP-dep_Trfase_major"/>
</dbReference>
<dbReference type="GO" id="GO:0030170">
    <property type="term" value="F:pyridoxal phosphate binding"/>
    <property type="evidence" value="ECO:0007669"/>
    <property type="project" value="InterPro"/>
</dbReference>
<evidence type="ECO:0000259" key="11">
    <source>
        <dbReference type="Pfam" id="PF00266"/>
    </source>
</evidence>
<dbReference type="SUPFAM" id="SSF53383">
    <property type="entry name" value="PLP-dependent transferases"/>
    <property type="match status" value="1"/>
</dbReference>
<evidence type="ECO:0000256" key="10">
    <source>
        <dbReference type="SAM" id="MobiDB-lite"/>
    </source>
</evidence>
<evidence type="ECO:0000256" key="4">
    <source>
        <dbReference type="ARBA" id="ARBA00012239"/>
    </source>
</evidence>
<dbReference type="InterPro" id="IPR000192">
    <property type="entry name" value="Aminotrans_V_dom"/>
</dbReference>
<comment type="catalytic activity">
    <reaction evidence="8">
        <text>(sulfur carrier)-H + L-cysteine = (sulfur carrier)-SH + L-alanine</text>
        <dbReference type="Rhea" id="RHEA:43892"/>
        <dbReference type="Rhea" id="RHEA-COMP:14737"/>
        <dbReference type="Rhea" id="RHEA-COMP:14739"/>
        <dbReference type="ChEBI" id="CHEBI:29917"/>
        <dbReference type="ChEBI" id="CHEBI:35235"/>
        <dbReference type="ChEBI" id="CHEBI:57972"/>
        <dbReference type="ChEBI" id="CHEBI:64428"/>
        <dbReference type="EC" id="2.8.1.7"/>
    </reaction>
</comment>
<keyword evidence="12" id="KW-0032">Aminotransferase</keyword>
<comment type="function">
    <text evidence="2">Catalyzes the removal of elemental sulfur and selenium atoms from L-cysteine, L-cystine, L-selenocysteine, and L-selenocystine to produce L-alanine.</text>
</comment>
<feature type="domain" description="Aminotransferase class V" evidence="11">
    <location>
        <begin position="59"/>
        <end position="433"/>
    </location>
</feature>
<evidence type="ECO:0000256" key="3">
    <source>
        <dbReference type="ARBA" id="ARBA00010447"/>
    </source>
</evidence>
<keyword evidence="13" id="KW-1185">Reference proteome</keyword>
<evidence type="ECO:0000256" key="7">
    <source>
        <dbReference type="ARBA" id="ARBA00022898"/>
    </source>
</evidence>
<evidence type="ECO:0000256" key="1">
    <source>
        <dbReference type="ARBA" id="ARBA00001933"/>
    </source>
</evidence>
<reference evidence="12 13" key="1">
    <citation type="submission" date="2019-04" db="EMBL/GenBank/DDBJ databases">
        <authorList>
            <person name="Feng G."/>
            <person name="Zhang J."/>
            <person name="Zhu H."/>
        </authorList>
    </citation>
    <scope>NUCLEOTIDE SEQUENCE [LARGE SCALE GENOMIC DNA]</scope>
    <source>
        <strain evidence="12 13">JCM 19491</strain>
    </source>
</reference>
<evidence type="ECO:0000313" key="13">
    <source>
        <dbReference type="Proteomes" id="UP000298284"/>
    </source>
</evidence>
<dbReference type="Pfam" id="PF00266">
    <property type="entry name" value="Aminotran_5"/>
    <property type="match status" value="1"/>
</dbReference>
<dbReference type="CDD" id="cd06453">
    <property type="entry name" value="SufS_like"/>
    <property type="match status" value="1"/>
</dbReference>
<evidence type="ECO:0000256" key="9">
    <source>
        <dbReference type="RuleBase" id="RU004504"/>
    </source>
</evidence>
<feature type="compositionally biased region" description="Polar residues" evidence="10">
    <location>
        <begin position="1"/>
        <end position="12"/>
    </location>
</feature>
<dbReference type="InterPro" id="IPR016454">
    <property type="entry name" value="Cysteine_dSase"/>
</dbReference>